<name>A0A9X1DAE4_9SPHN</name>
<dbReference type="InterPro" id="IPR014710">
    <property type="entry name" value="RmlC-like_jellyroll"/>
</dbReference>
<dbReference type="Proteomes" id="UP001138757">
    <property type="component" value="Unassembled WGS sequence"/>
</dbReference>
<evidence type="ECO:0000313" key="1">
    <source>
        <dbReference type="EMBL" id="MBT2186324.1"/>
    </source>
</evidence>
<organism evidence="1 2">
    <name type="scientific">Sphingobium nicotianae</name>
    <dbReference type="NCBI Taxonomy" id="2782607"/>
    <lineage>
        <taxon>Bacteria</taxon>
        <taxon>Pseudomonadati</taxon>
        <taxon>Pseudomonadota</taxon>
        <taxon>Alphaproteobacteria</taxon>
        <taxon>Sphingomonadales</taxon>
        <taxon>Sphingomonadaceae</taxon>
        <taxon>Sphingobium</taxon>
    </lineage>
</organism>
<keyword evidence="2" id="KW-1185">Reference proteome</keyword>
<comment type="caution">
    <text evidence="1">The sequence shown here is derived from an EMBL/GenBank/DDBJ whole genome shotgun (WGS) entry which is preliminary data.</text>
</comment>
<sequence>MNAETERAKPQEFRKEDIGGNAQMESYGLYYSEQPVEADANGKSWYTRNQTLIVNYIEAAPGAVFARQGQVDEYMVMVPDENTPYKVSTLGETGQGAGHQVIIMPPGDSEISLPEGGRIVRLFTTRSDDLKAKCANADAYAEPHSDVAPFKPWPAPSSGYKLRIYDLWKERKGGFWGALRCSTMMISFPPPVLEARDRSRMSPHSHADFDQCSLLLQGSVIHHMRWMWGLDLNEWREDVHALVHSPSAMMIPAQVIHTTERLGSTRMGDVFAPPRLDFAMREGFFANADEYPLPEEATA</sequence>
<dbReference type="EMBL" id="JAHGAW010000003">
    <property type="protein sequence ID" value="MBT2186324.1"/>
    <property type="molecule type" value="Genomic_DNA"/>
</dbReference>
<dbReference type="Gene3D" id="2.60.120.10">
    <property type="entry name" value="Jelly Rolls"/>
    <property type="match status" value="1"/>
</dbReference>
<accession>A0A9X1DAE4</accession>
<proteinExistence type="predicted"/>
<dbReference type="InterPro" id="IPR011051">
    <property type="entry name" value="RmlC_Cupin_sf"/>
</dbReference>
<evidence type="ECO:0000313" key="2">
    <source>
        <dbReference type="Proteomes" id="UP001138757"/>
    </source>
</evidence>
<dbReference type="AlphaFoldDB" id="A0A9X1DAE4"/>
<gene>
    <name evidence="1" type="ORF">KK488_05125</name>
</gene>
<dbReference type="RefSeq" id="WP_214622077.1">
    <property type="nucleotide sequence ID" value="NZ_JAHGAW010000003.1"/>
</dbReference>
<reference evidence="1" key="1">
    <citation type="submission" date="2021-05" db="EMBL/GenBank/DDBJ databases">
        <title>Genome of Sphingobium sp. strain.</title>
        <authorList>
            <person name="Fan R."/>
        </authorList>
    </citation>
    <scope>NUCLEOTIDE SEQUENCE</scope>
    <source>
        <strain evidence="1">H33</strain>
    </source>
</reference>
<dbReference type="SUPFAM" id="SSF51182">
    <property type="entry name" value="RmlC-like cupins"/>
    <property type="match status" value="1"/>
</dbReference>
<protein>
    <submittedName>
        <fullName evidence="1">Uncharacterized protein</fullName>
    </submittedName>
</protein>